<feature type="region of interest" description="Disordered" evidence="1">
    <location>
        <begin position="1"/>
        <end position="25"/>
    </location>
</feature>
<evidence type="ECO:0000313" key="3">
    <source>
        <dbReference type="Proteomes" id="UP000190744"/>
    </source>
</evidence>
<accession>A0A1S9RPQ8</accession>
<evidence type="ECO:0000313" key="2">
    <source>
        <dbReference type="EMBL" id="OOQ87492.1"/>
    </source>
</evidence>
<dbReference type="Pfam" id="PF13826">
    <property type="entry name" value="Monooxy_af470-like"/>
    <property type="match status" value="1"/>
</dbReference>
<dbReference type="EMBL" id="LJBN01000124">
    <property type="protein sequence ID" value="OOQ87492.1"/>
    <property type="molecule type" value="Genomic_DNA"/>
</dbReference>
<dbReference type="InterPro" id="IPR025444">
    <property type="entry name" value="Monooxy_af470"/>
</dbReference>
<reference evidence="3" key="1">
    <citation type="submission" date="2015-09" db="EMBL/GenBank/DDBJ databases">
        <authorList>
            <person name="Fill T.P."/>
            <person name="Baretta J.F."/>
            <person name="de Almeida L.G."/>
            <person name="Rocha M."/>
            <person name="de Souza D.H."/>
            <person name="Malavazi I."/>
            <person name="Cerdeira L.T."/>
            <person name="Hong H."/>
            <person name="Samborskyy M."/>
            <person name="de Vasconcelos A.T."/>
            <person name="Leadlay P."/>
            <person name="Rodrigues-Filho E."/>
        </authorList>
    </citation>
    <scope>NUCLEOTIDE SEQUENCE [LARGE SCALE GENOMIC DNA]</scope>
    <source>
        <strain evidence="3">LaBioMMi 136</strain>
    </source>
</reference>
<name>A0A1S9RPQ8_PENBI</name>
<comment type="caution">
    <text evidence="2">The sequence shown here is derived from an EMBL/GenBank/DDBJ whole genome shotgun (WGS) entry which is preliminary data.</text>
</comment>
<proteinExistence type="predicted"/>
<evidence type="ECO:0000256" key="1">
    <source>
        <dbReference type="SAM" id="MobiDB-lite"/>
    </source>
</evidence>
<dbReference type="AlphaFoldDB" id="A0A1S9RPQ8"/>
<sequence length="309" mass="34907">MATFKPLVPPHIIPHNDTNPNAATPIPGTRPSLSPAFRDNLTLSSWLLVGGLLQGLSLLTLGPITLLPTALILLYRAIDTLLITFKFTRNRYLDDVVYTKWSPQIPYPDGTFGHEPSRDQIVVFHLGARSNHPLGLFAPGMKALGEHFEAMIDEMCADPQKSGLLGTSRWIKQDDAAGNDTMTVFYLRDFESLHRFAYGEVHMDGVRYWNRIVRDSPHIAIYHETYVVPRGHWEAIYINSKPTGLGDMWFPFKEKGEEKEEGKGETRGFIRPIVDARTGILRSKNGRMSTAKMEEVREYDRNYGDAYSG</sequence>
<gene>
    <name evidence="2" type="ORF">PEBR_20275</name>
</gene>
<organism evidence="2 3">
    <name type="scientific">Penicillium brasilianum</name>
    <dbReference type="NCBI Taxonomy" id="104259"/>
    <lineage>
        <taxon>Eukaryota</taxon>
        <taxon>Fungi</taxon>
        <taxon>Dikarya</taxon>
        <taxon>Ascomycota</taxon>
        <taxon>Pezizomycotina</taxon>
        <taxon>Eurotiomycetes</taxon>
        <taxon>Eurotiomycetidae</taxon>
        <taxon>Eurotiales</taxon>
        <taxon>Aspergillaceae</taxon>
        <taxon>Penicillium</taxon>
    </lineage>
</organism>
<protein>
    <submittedName>
        <fullName evidence="2">Uncharacterized protein</fullName>
    </submittedName>
</protein>
<dbReference type="Proteomes" id="UP000190744">
    <property type="component" value="Unassembled WGS sequence"/>
</dbReference>